<dbReference type="PANTHER" id="PTHR30383:SF24">
    <property type="entry name" value="THIOESTERASE 1_PROTEASE 1_LYSOPHOSPHOLIPASE L1"/>
    <property type="match status" value="1"/>
</dbReference>
<dbReference type="InterPro" id="IPR013830">
    <property type="entry name" value="SGNH_hydro"/>
</dbReference>
<evidence type="ECO:0000313" key="3">
    <source>
        <dbReference type="Proteomes" id="UP000005496"/>
    </source>
</evidence>
<reference evidence="2" key="1">
    <citation type="submission" date="2010-05" db="EMBL/GenBank/DDBJ databases">
        <title>The draft genome of Desulfonatronospira thiodismutans ASO3-1.</title>
        <authorList>
            <consortium name="US DOE Joint Genome Institute (JGI-PGF)"/>
            <person name="Lucas S."/>
            <person name="Copeland A."/>
            <person name="Lapidus A."/>
            <person name="Cheng J.-F."/>
            <person name="Bruce D."/>
            <person name="Goodwin L."/>
            <person name="Pitluck S."/>
            <person name="Chertkov O."/>
            <person name="Brettin T."/>
            <person name="Detter J.C."/>
            <person name="Han C."/>
            <person name="Land M.L."/>
            <person name="Hauser L."/>
            <person name="Kyrpides N."/>
            <person name="Mikhailova N."/>
            <person name="Muyzer G."/>
            <person name="Woyke T."/>
        </authorList>
    </citation>
    <scope>NUCLEOTIDE SEQUENCE [LARGE SCALE GENOMIC DNA]</scope>
    <source>
        <strain evidence="2">ASO3-1</strain>
    </source>
</reference>
<dbReference type="CDD" id="cd01822">
    <property type="entry name" value="Lysophospholipase_L1_like"/>
    <property type="match status" value="1"/>
</dbReference>
<dbReference type="GO" id="GO:0004622">
    <property type="term" value="F:phosphatidylcholine lysophospholipase activity"/>
    <property type="evidence" value="ECO:0007669"/>
    <property type="project" value="TreeGrafter"/>
</dbReference>
<dbReference type="GO" id="GO:0006629">
    <property type="term" value="P:lipid metabolic process"/>
    <property type="evidence" value="ECO:0007669"/>
    <property type="project" value="InterPro"/>
</dbReference>
<keyword evidence="3" id="KW-1185">Reference proteome</keyword>
<dbReference type="Proteomes" id="UP000005496">
    <property type="component" value="Unassembled WGS sequence"/>
</dbReference>
<dbReference type="OrthoDB" id="9786188at2"/>
<evidence type="ECO:0000259" key="1">
    <source>
        <dbReference type="Pfam" id="PF13472"/>
    </source>
</evidence>
<dbReference type="InterPro" id="IPR036514">
    <property type="entry name" value="SGNH_hydro_sf"/>
</dbReference>
<name>D6SNV4_9BACT</name>
<dbReference type="InterPro" id="IPR008265">
    <property type="entry name" value="Lipase_GDSL_AS"/>
</dbReference>
<dbReference type="Pfam" id="PF13472">
    <property type="entry name" value="Lipase_GDSL_2"/>
    <property type="match status" value="1"/>
</dbReference>
<dbReference type="RefSeq" id="WP_008869752.1">
    <property type="nucleotide sequence ID" value="NZ_ACJN02000002.1"/>
</dbReference>
<dbReference type="PANTHER" id="PTHR30383">
    <property type="entry name" value="THIOESTERASE 1/PROTEASE 1/LYSOPHOSPHOLIPASE L1"/>
    <property type="match status" value="1"/>
</dbReference>
<gene>
    <name evidence="2" type="ORF">Dthio_PD1789</name>
</gene>
<protein>
    <submittedName>
        <fullName evidence="2">Lipolytic protein G-D-S-L family</fullName>
    </submittedName>
</protein>
<comment type="caution">
    <text evidence="2">The sequence shown here is derived from an EMBL/GenBank/DDBJ whole genome shotgun (WGS) entry which is preliminary data.</text>
</comment>
<dbReference type="AlphaFoldDB" id="D6SNV4"/>
<organism evidence="2 3">
    <name type="scientific">Desulfonatronospira thiodismutans ASO3-1</name>
    <dbReference type="NCBI Taxonomy" id="555779"/>
    <lineage>
        <taxon>Bacteria</taxon>
        <taxon>Pseudomonadati</taxon>
        <taxon>Thermodesulfobacteriota</taxon>
        <taxon>Desulfovibrionia</taxon>
        <taxon>Desulfovibrionales</taxon>
        <taxon>Desulfonatronovibrionaceae</taxon>
        <taxon>Desulfonatronospira</taxon>
    </lineage>
</organism>
<accession>D6SNV4</accession>
<proteinExistence type="predicted"/>
<dbReference type="PROSITE" id="PS01098">
    <property type="entry name" value="LIPASE_GDSL_SER"/>
    <property type="match status" value="1"/>
</dbReference>
<dbReference type="InterPro" id="IPR051532">
    <property type="entry name" value="Ester_Hydrolysis_Enzymes"/>
</dbReference>
<evidence type="ECO:0000313" key="2">
    <source>
        <dbReference type="EMBL" id="EFI34430.1"/>
    </source>
</evidence>
<dbReference type="SUPFAM" id="SSF52266">
    <property type="entry name" value="SGNH hydrolase"/>
    <property type="match status" value="1"/>
</dbReference>
<sequence length="187" mass="20400">MITILALGDSLTAGYGLGPGKSFADLLQEALVQEGWQVKVINGGVSGDTTLDGLRRSSGLLRHGPDLVIVELGPNDFFMELPLSEVQQNLDRIVEVCLDSGARVLLAGFESLQGFYPGYAQGFHTVYREISAARQVSFVPDFLPGIPDNPELTLPDGVHPNEEGTRRIVEHILPYVREELSRIKDAD</sequence>
<dbReference type="Gene3D" id="3.40.50.1110">
    <property type="entry name" value="SGNH hydrolase"/>
    <property type="match status" value="1"/>
</dbReference>
<feature type="domain" description="SGNH hydrolase-type esterase" evidence="1">
    <location>
        <begin position="6"/>
        <end position="166"/>
    </location>
</feature>
<dbReference type="eggNOG" id="COG2755">
    <property type="taxonomic scope" value="Bacteria"/>
</dbReference>
<dbReference type="EMBL" id="ACJN02000002">
    <property type="protein sequence ID" value="EFI34430.1"/>
    <property type="molecule type" value="Genomic_DNA"/>
</dbReference>